<evidence type="ECO:0008006" key="3">
    <source>
        <dbReference type="Google" id="ProtNLM"/>
    </source>
</evidence>
<name>A0AAV5CC93_ELECO</name>
<accession>A0AAV5CC93</accession>
<dbReference type="SUPFAM" id="SSF56112">
    <property type="entry name" value="Protein kinase-like (PK-like)"/>
    <property type="match status" value="1"/>
</dbReference>
<evidence type="ECO:0000313" key="1">
    <source>
        <dbReference type="EMBL" id="GJM95709.1"/>
    </source>
</evidence>
<dbReference type="AlphaFoldDB" id="A0AAV5CC93"/>
<organism evidence="1 2">
    <name type="scientific">Eleusine coracana subsp. coracana</name>
    <dbReference type="NCBI Taxonomy" id="191504"/>
    <lineage>
        <taxon>Eukaryota</taxon>
        <taxon>Viridiplantae</taxon>
        <taxon>Streptophyta</taxon>
        <taxon>Embryophyta</taxon>
        <taxon>Tracheophyta</taxon>
        <taxon>Spermatophyta</taxon>
        <taxon>Magnoliopsida</taxon>
        <taxon>Liliopsida</taxon>
        <taxon>Poales</taxon>
        <taxon>Poaceae</taxon>
        <taxon>PACMAD clade</taxon>
        <taxon>Chloridoideae</taxon>
        <taxon>Cynodonteae</taxon>
        <taxon>Eleusininae</taxon>
        <taxon>Eleusine</taxon>
    </lineage>
</organism>
<dbReference type="Gene3D" id="1.10.510.10">
    <property type="entry name" value="Transferase(Phosphotransferase) domain 1"/>
    <property type="match status" value="1"/>
</dbReference>
<reference evidence="1" key="1">
    <citation type="journal article" date="2018" name="DNA Res.">
        <title>Multiple hybrid de novo genome assembly of finger millet, an orphan allotetraploid crop.</title>
        <authorList>
            <person name="Hatakeyama M."/>
            <person name="Aluri S."/>
            <person name="Balachadran M.T."/>
            <person name="Sivarajan S.R."/>
            <person name="Patrignani A."/>
            <person name="Gruter S."/>
            <person name="Poveda L."/>
            <person name="Shimizu-Inatsugi R."/>
            <person name="Baeten J."/>
            <person name="Francoijs K.J."/>
            <person name="Nataraja K.N."/>
            <person name="Reddy Y.A.N."/>
            <person name="Phadnis S."/>
            <person name="Ravikumar R.L."/>
            <person name="Schlapbach R."/>
            <person name="Sreeman S.M."/>
            <person name="Shimizu K.K."/>
        </authorList>
    </citation>
    <scope>NUCLEOTIDE SEQUENCE</scope>
</reference>
<proteinExistence type="predicted"/>
<comment type="caution">
    <text evidence="1">The sequence shown here is derived from an EMBL/GenBank/DDBJ whole genome shotgun (WGS) entry which is preliminary data.</text>
</comment>
<dbReference type="InterPro" id="IPR011009">
    <property type="entry name" value="Kinase-like_dom_sf"/>
</dbReference>
<dbReference type="Proteomes" id="UP001054889">
    <property type="component" value="Unassembled WGS sequence"/>
</dbReference>
<sequence>MRASSRSETTAEARPPFCVAGTNGYMAPAADMWSLGCVMAELLADTLMFDDAEQLARIFDVLGVPEDELGSVAAPGAQGRGGAAAGWSGTTRTFCAGWCRRRCSPGTGSRS</sequence>
<dbReference type="EMBL" id="BQKI01000005">
    <property type="protein sequence ID" value="GJM95709.1"/>
    <property type="molecule type" value="Genomic_DNA"/>
</dbReference>
<reference evidence="1" key="2">
    <citation type="submission" date="2021-12" db="EMBL/GenBank/DDBJ databases">
        <title>Resequencing data analysis of finger millet.</title>
        <authorList>
            <person name="Hatakeyama M."/>
            <person name="Aluri S."/>
            <person name="Balachadran M.T."/>
            <person name="Sivarajan S.R."/>
            <person name="Poveda L."/>
            <person name="Shimizu-Inatsugi R."/>
            <person name="Schlapbach R."/>
            <person name="Sreeman S.M."/>
            <person name="Shimizu K.K."/>
        </authorList>
    </citation>
    <scope>NUCLEOTIDE SEQUENCE</scope>
</reference>
<gene>
    <name evidence="1" type="primary">ga12486</name>
    <name evidence="1" type="ORF">PR202_ga12486</name>
</gene>
<protein>
    <recommendedName>
        <fullName evidence="3">Protein kinase domain-containing protein</fullName>
    </recommendedName>
</protein>
<keyword evidence="2" id="KW-1185">Reference proteome</keyword>
<evidence type="ECO:0000313" key="2">
    <source>
        <dbReference type="Proteomes" id="UP001054889"/>
    </source>
</evidence>